<evidence type="ECO:0000256" key="2">
    <source>
        <dbReference type="SAM" id="SignalP"/>
    </source>
</evidence>
<dbReference type="PROSITE" id="PS51257">
    <property type="entry name" value="PROKAR_LIPOPROTEIN"/>
    <property type="match status" value="1"/>
</dbReference>
<evidence type="ECO:0000313" key="3">
    <source>
        <dbReference type="EMBL" id="RNE49317.1"/>
    </source>
</evidence>
<evidence type="ECO:0008006" key="5">
    <source>
        <dbReference type="Google" id="ProtNLM"/>
    </source>
</evidence>
<dbReference type="Gene3D" id="3.10.450.40">
    <property type="match status" value="1"/>
</dbReference>
<dbReference type="EMBL" id="PTJO01000003">
    <property type="protein sequence ID" value="RNE49317.1"/>
    <property type="molecule type" value="Genomic_DNA"/>
</dbReference>
<accession>A0A3M8K7V8</accession>
<comment type="caution">
    <text evidence="3">The sequence shown here is derived from an EMBL/GenBank/DDBJ whole genome shotgun (WGS) entry which is preliminary data.</text>
</comment>
<gene>
    <name evidence="3" type="ORF">C5L39_02825</name>
</gene>
<name>A0A3M8K7V8_9CORY</name>
<feature type="compositionally biased region" description="Low complexity" evidence="1">
    <location>
        <begin position="48"/>
        <end position="70"/>
    </location>
</feature>
<feature type="region of interest" description="Disordered" evidence="1">
    <location>
        <begin position="124"/>
        <end position="148"/>
    </location>
</feature>
<keyword evidence="4" id="KW-1185">Reference proteome</keyword>
<dbReference type="RefSeq" id="WP_123047364.1">
    <property type="nucleotide sequence ID" value="NZ_PTJO01000003.1"/>
</dbReference>
<proteinExistence type="predicted"/>
<feature type="region of interest" description="Disordered" evidence="1">
    <location>
        <begin position="43"/>
        <end position="74"/>
    </location>
</feature>
<feature type="chain" id="PRO_5039056375" description="PepSY domain-containing protein" evidence="2">
    <location>
        <begin position="21"/>
        <end position="199"/>
    </location>
</feature>
<sequence>MTSRLITTTVLALSSGLVLSACSSAEDATTEDTGTDAITVTSTAAQDTTAAESTVAETTAAETTPSSVEEIPTPPADPVFAAIDEVLAEYSNGIIIDIDREDDRNAYDIEVVAGDEVIDLEVDPDGNIREEERDNDGDDVAKAQSASVTAAEAIRQALDEQPEGFLDEVELDDDRDLSWEIDLDDADGRDLAELSFPAN</sequence>
<dbReference type="OrthoDB" id="4415534at2"/>
<organism evidence="3 4">
    <name type="scientific">Corynebacterium alimapuense</name>
    <dbReference type="NCBI Taxonomy" id="1576874"/>
    <lineage>
        <taxon>Bacteria</taxon>
        <taxon>Bacillati</taxon>
        <taxon>Actinomycetota</taxon>
        <taxon>Actinomycetes</taxon>
        <taxon>Mycobacteriales</taxon>
        <taxon>Corynebacteriaceae</taxon>
        <taxon>Corynebacterium</taxon>
    </lineage>
</organism>
<protein>
    <recommendedName>
        <fullName evidence="5">PepSY domain-containing protein</fullName>
    </recommendedName>
</protein>
<dbReference type="AlphaFoldDB" id="A0A3M8K7V8"/>
<evidence type="ECO:0000256" key="1">
    <source>
        <dbReference type="SAM" id="MobiDB-lite"/>
    </source>
</evidence>
<keyword evidence="2" id="KW-0732">Signal</keyword>
<reference evidence="3 4" key="1">
    <citation type="submission" date="2018-02" db="EMBL/GenBank/DDBJ databases">
        <title>Corynebacterium alimpuense sp. nov., a marine obligate actinomycete isolated from sediments of Valparaiso bay, Chile.</title>
        <authorList>
            <person name="Claverias F."/>
            <person name="Gonzales-Siles L."/>
            <person name="Salva-Serra F."/>
            <person name="Inganaes E."/>
            <person name="Molin K."/>
            <person name="Cumsille A."/>
            <person name="Undabarrena A."/>
            <person name="Couve E."/>
            <person name="Moore E.R.B."/>
            <person name="Gomila M."/>
            <person name="Camara B."/>
        </authorList>
    </citation>
    <scope>NUCLEOTIDE SEQUENCE [LARGE SCALE GENOMIC DNA]</scope>
    <source>
        <strain evidence="3 4">CCUG 69366</strain>
    </source>
</reference>
<feature type="signal peptide" evidence="2">
    <location>
        <begin position="1"/>
        <end position="20"/>
    </location>
</feature>
<dbReference type="Proteomes" id="UP000266975">
    <property type="component" value="Unassembled WGS sequence"/>
</dbReference>
<evidence type="ECO:0000313" key="4">
    <source>
        <dbReference type="Proteomes" id="UP000266975"/>
    </source>
</evidence>